<dbReference type="KEGG" id="prz:GZH47_30150"/>
<evidence type="ECO:0000256" key="1">
    <source>
        <dbReference type="ARBA" id="ARBA00004127"/>
    </source>
</evidence>
<organism evidence="9 10">
    <name type="scientific">Paenibacillus rhizovicinus</name>
    <dbReference type="NCBI Taxonomy" id="2704463"/>
    <lineage>
        <taxon>Bacteria</taxon>
        <taxon>Bacillati</taxon>
        <taxon>Bacillota</taxon>
        <taxon>Bacilli</taxon>
        <taxon>Bacillales</taxon>
        <taxon>Paenibacillaceae</taxon>
        <taxon>Paenibacillus</taxon>
    </lineage>
</organism>
<evidence type="ECO:0000256" key="6">
    <source>
        <dbReference type="ARBA" id="ARBA00022989"/>
    </source>
</evidence>
<keyword evidence="6 8" id="KW-1133">Transmembrane helix</keyword>
<feature type="transmembrane region" description="Helical" evidence="8">
    <location>
        <begin position="52"/>
        <end position="69"/>
    </location>
</feature>
<keyword evidence="4" id="KW-0533">Nickel</keyword>
<dbReference type="InterPro" id="IPR011541">
    <property type="entry name" value="Ni/Co_transpt_high_affinity"/>
</dbReference>
<proteinExistence type="inferred from homology"/>
<evidence type="ECO:0000256" key="5">
    <source>
        <dbReference type="ARBA" id="ARBA00022692"/>
    </source>
</evidence>
<evidence type="ECO:0000313" key="9">
    <source>
        <dbReference type="EMBL" id="QHW34635.1"/>
    </source>
</evidence>
<dbReference type="EMBL" id="CP048286">
    <property type="protein sequence ID" value="QHW34635.1"/>
    <property type="molecule type" value="Genomic_DNA"/>
</dbReference>
<evidence type="ECO:0000256" key="7">
    <source>
        <dbReference type="ARBA" id="ARBA00023136"/>
    </source>
</evidence>
<dbReference type="AlphaFoldDB" id="A0A6C0P8D2"/>
<comment type="similarity">
    <text evidence="2 8">Belongs to the NiCoT transporter (TC 2.A.52) family.</text>
</comment>
<dbReference type="GO" id="GO:0005886">
    <property type="term" value="C:plasma membrane"/>
    <property type="evidence" value="ECO:0007669"/>
    <property type="project" value="UniProtKB-SubCell"/>
</dbReference>
<dbReference type="Proteomes" id="UP000479114">
    <property type="component" value="Chromosome"/>
</dbReference>
<feature type="transmembrane region" description="Helical" evidence="8">
    <location>
        <begin position="25"/>
        <end position="46"/>
    </location>
</feature>
<feature type="transmembrane region" description="Helical" evidence="8">
    <location>
        <begin position="201"/>
        <end position="225"/>
    </location>
</feature>
<reference evidence="9 10" key="1">
    <citation type="submission" date="2020-02" db="EMBL/GenBank/DDBJ databases">
        <title>Paenibacillus sp. nov., isolated from rhizosphere soil of tomato.</title>
        <authorList>
            <person name="Weon H.-Y."/>
            <person name="Lee S.A."/>
        </authorList>
    </citation>
    <scope>NUCLEOTIDE SEQUENCE [LARGE SCALE GENOMIC DNA]</scope>
    <source>
        <strain evidence="9 10">14171R-81</strain>
    </source>
</reference>
<dbReference type="NCBIfam" id="TIGR00802">
    <property type="entry name" value="nico"/>
    <property type="match status" value="1"/>
</dbReference>
<comment type="subcellular location">
    <subcellularLocation>
        <location evidence="8">Cell membrane</location>
        <topology evidence="8">Multi-pass membrane protein</topology>
    </subcellularLocation>
    <subcellularLocation>
        <location evidence="1">Endomembrane system</location>
        <topology evidence="1">Multi-pass membrane protein</topology>
    </subcellularLocation>
</comment>
<keyword evidence="3 8" id="KW-0813">Transport</keyword>
<evidence type="ECO:0000256" key="8">
    <source>
        <dbReference type="RuleBase" id="RU362101"/>
    </source>
</evidence>
<evidence type="ECO:0000313" key="10">
    <source>
        <dbReference type="Proteomes" id="UP000479114"/>
    </source>
</evidence>
<dbReference type="PANTHER" id="PTHR31611">
    <property type="entry name" value="HIGH-AFFINITY NICKEL TRANSPORT PROTEIN NIC1"/>
    <property type="match status" value="1"/>
</dbReference>
<gene>
    <name evidence="9" type="ORF">GZH47_30150</name>
</gene>
<keyword evidence="5 8" id="KW-0812">Transmembrane</keyword>
<feature type="transmembrane region" description="Helical" evidence="8">
    <location>
        <begin position="140"/>
        <end position="161"/>
    </location>
</feature>
<sequence>MLDNVTCKVGGAKVLQQLWRSRKSWSGYVIVVILLHILGFIGLVSAARHDTAFWSLGVLAYTLGMRHAFDVDHIAAIDNTVRKLVQQKRSPLGVGFYFSLGHSSVVFLMVLAIACSVKWIQTELPELQKTGSLIGTSVSGVFLILIGILNLIILVNLFGIFRTMRQGKQSGEELEKLLEARGLFARLFKPLFRLISRSWHVYPLGFLFGLGFDTATEVGLLALSAGAAKTAVSLLGILSLPLLFAAGMSLLDTADGMFMTKAYRWAFNTPLRKIYYNVTVTTVSVISALLIGVVELTQILSERLHWNSPVFDWVNALELGDLGYVLVGLFVVAWLVSFSVWKTMKFEERSDFAG</sequence>
<name>A0A6C0P8D2_9BACL</name>
<keyword evidence="7 8" id="KW-0472">Membrane</keyword>
<keyword evidence="10" id="KW-1185">Reference proteome</keyword>
<dbReference type="PANTHER" id="PTHR31611:SF0">
    <property type="entry name" value="HIGH-AFFINITY NICKEL TRANSPORT PROTEIN NIC1"/>
    <property type="match status" value="1"/>
</dbReference>
<protein>
    <recommendedName>
        <fullName evidence="8">Nickel/cobalt efflux system</fullName>
    </recommendedName>
</protein>
<evidence type="ECO:0000256" key="4">
    <source>
        <dbReference type="ARBA" id="ARBA00022596"/>
    </source>
</evidence>
<feature type="transmembrane region" description="Helical" evidence="8">
    <location>
        <begin position="322"/>
        <end position="341"/>
    </location>
</feature>
<feature type="transmembrane region" description="Helical" evidence="8">
    <location>
        <begin position="274"/>
        <end position="294"/>
    </location>
</feature>
<evidence type="ECO:0000256" key="2">
    <source>
        <dbReference type="ARBA" id="ARBA00010892"/>
    </source>
</evidence>
<accession>A0A6C0P8D2</accession>
<dbReference type="Pfam" id="PF03824">
    <property type="entry name" value="NicO"/>
    <property type="match status" value="1"/>
</dbReference>
<dbReference type="GO" id="GO:0015099">
    <property type="term" value="F:nickel cation transmembrane transporter activity"/>
    <property type="evidence" value="ECO:0007669"/>
    <property type="project" value="UniProtKB-UniRule"/>
</dbReference>
<feature type="transmembrane region" description="Helical" evidence="8">
    <location>
        <begin position="90"/>
        <end position="120"/>
    </location>
</feature>
<dbReference type="GO" id="GO:0012505">
    <property type="term" value="C:endomembrane system"/>
    <property type="evidence" value="ECO:0007669"/>
    <property type="project" value="UniProtKB-SubCell"/>
</dbReference>
<evidence type="ECO:0000256" key="3">
    <source>
        <dbReference type="ARBA" id="ARBA00022448"/>
    </source>
</evidence>
<feature type="transmembrane region" description="Helical" evidence="8">
    <location>
        <begin position="231"/>
        <end position="253"/>
    </location>
</feature>
<dbReference type="InterPro" id="IPR004688">
    <property type="entry name" value="Ni/Co_transpt"/>
</dbReference>